<sequence length="73" mass="8239">MLGQRDVGPRHHGDQAVVDHCLGPRAHFLRRLEQRDVGPCPGGTAVRHELRGTEQRTDMHVVTARMHDAGHFR</sequence>
<name>A0ABU1U774_9MICC</name>
<evidence type="ECO:0000313" key="1">
    <source>
        <dbReference type="EMBL" id="MDR7081043.1"/>
    </source>
</evidence>
<dbReference type="Proteomes" id="UP001252243">
    <property type="component" value="Unassembled WGS sequence"/>
</dbReference>
<reference evidence="1 2" key="1">
    <citation type="submission" date="2023-07" db="EMBL/GenBank/DDBJ databases">
        <title>Sorghum-associated microbial communities from plants grown in Nebraska, USA.</title>
        <authorList>
            <person name="Schachtman D."/>
        </authorList>
    </citation>
    <scope>NUCLEOTIDE SEQUENCE [LARGE SCALE GENOMIC DNA]</scope>
    <source>
        <strain evidence="1 2">BE167</strain>
    </source>
</reference>
<comment type="caution">
    <text evidence="1">The sequence shown here is derived from an EMBL/GenBank/DDBJ whole genome shotgun (WGS) entry which is preliminary data.</text>
</comment>
<dbReference type="EMBL" id="JAVDVQ010000001">
    <property type="protein sequence ID" value="MDR7081043.1"/>
    <property type="molecule type" value="Genomic_DNA"/>
</dbReference>
<proteinExistence type="predicted"/>
<gene>
    <name evidence="1" type="ORF">J2X01_000312</name>
</gene>
<accession>A0ABU1U774</accession>
<protein>
    <submittedName>
        <fullName evidence="1">Uncharacterized protein</fullName>
    </submittedName>
</protein>
<organism evidence="1 2">
    <name type="scientific">Arthrobacter ginsengisoli</name>
    <dbReference type="NCBI Taxonomy" id="1356565"/>
    <lineage>
        <taxon>Bacteria</taxon>
        <taxon>Bacillati</taxon>
        <taxon>Actinomycetota</taxon>
        <taxon>Actinomycetes</taxon>
        <taxon>Micrococcales</taxon>
        <taxon>Micrococcaceae</taxon>
        <taxon>Arthrobacter</taxon>
    </lineage>
</organism>
<evidence type="ECO:0000313" key="2">
    <source>
        <dbReference type="Proteomes" id="UP001252243"/>
    </source>
</evidence>
<keyword evidence="2" id="KW-1185">Reference proteome</keyword>